<evidence type="ECO:0000256" key="1">
    <source>
        <dbReference type="ARBA" id="ARBA00023015"/>
    </source>
</evidence>
<proteinExistence type="predicted"/>
<evidence type="ECO:0000313" key="6">
    <source>
        <dbReference type="WBParaSite" id="TCNE_0001950601-mRNA-1"/>
    </source>
</evidence>
<keyword evidence="1" id="KW-0805">Transcription regulation</keyword>
<keyword evidence="3" id="KW-0675">Receptor</keyword>
<sequence>MAEQSPPGCSLRSLAAISFEERTQMLVPQRFGNVTLTISGIVSAASAMIESYQVMRLFKIVVFDRISEQLLFDGDV</sequence>
<organism evidence="5 6">
    <name type="scientific">Toxocara canis</name>
    <name type="common">Canine roundworm</name>
    <dbReference type="NCBI Taxonomy" id="6265"/>
    <lineage>
        <taxon>Eukaryota</taxon>
        <taxon>Metazoa</taxon>
        <taxon>Ecdysozoa</taxon>
        <taxon>Nematoda</taxon>
        <taxon>Chromadorea</taxon>
        <taxon>Rhabditida</taxon>
        <taxon>Spirurina</taxon>
        <taxon>Ascaridomorpha</taxon>
        <taxon>Ascaridoidea</taxon>
        <taxon>Toxocaridae</taxon>
        <taxon>Toxocara</taxon>
    </lineage>
</organism>
<name>A0A183VFI2_TOXCA</name>
<dbReference type="AlphaFoldDB" id="A0A183VFI2"/>
<gene>
    <name evidence="4" type="ORF">TCNE_LOCUS19502</name>
</gene>
<reference evidence="4 5" key="2">
    <citation type="submission" date="2018-11" db="EMBL/GenBank/DDBJ databases">
        <authorList>
            <consortium name="Pathogen Informatics"/>
        </authorList>
    </citation>
    <scope>NUCLEOTIDE SEQUENCE [LARGE SCALE GENOMIC DNA]</scope>
</reference>
<dbReference type="Gene3D" id="1.10.565.10">
    <property type="entry name" value="Retinoid X Receptor"/>
    <property type="match status" value="1"/>
</dbReference>
<evidence type="ECO:0000313" key="4">
    <source>
        <dbReference type="EMBL" id="VDM50823.1"/>
    </source>
</evidence>
<evidence type="ECO:0000313" key="5">
    <source>
        <dbReference type="Proteomes" id="UP000050794"/>
    </source>
</evidence>
<dbReference type="InterPro" id="IPR035500">
    <property type="entry name" value="NHR-like_dom_sf"/>
</dbReference>
<dbReference type="WBParaSite" id="TCNE_0001950601-mRNA-1">
    <property type="protein sequence ID" value="TCNE_0001950601-mRNA-1"/>
    <property type="gene ID" value="TCNE_0001950601"/>
</dbReference>
<evidence type="ECO:0000256" key="2">
    <source>
        <dbReference type="ARBA" id="ARBA00023163"/>
    </source>
</evidence>
<evidence type="ECO:0000256" key="3">
    <source>
        <dbReference type="ARBA" id="ARBA00023170"/>
    </source>
</evidence>
<dbReference type="Proteomes" id="UP000050794">
    <property type="component" value="Unassembled WGS sequence"/>
</dbReference>
<accession>A0A183VFI2</accession>
<dbReference type="EMBL" id="UYWY01027009">
    <property type="protein sequence ID" value="VDM50823.1"/>
    <property type="molecule type" value="Genomic_DNA"/>
</dbReference>
<reference evidence="6" key="1">
    <citation type="submission" date="2016-06" db="UniProtKB">
        <authorList>
            <consortium name="WormBaseParasite"/>
        </authorList>
    </citation>
    <scope>IDENTIFICATION</scope>
</reference>
<keyword evidence="5" id="KW-1185">Reference proteome</keyword>
<protein>
    <submittedName>
        <fullName evidence="4 6">Uncharacterized protein</fullName>
    </submittedName>
</protein>
<keyword evidence="2" id="KW-0804">Transcription</keyword>